<evidence type="ECO:0000313" key="1">
    <source>
        <dbReference type="EMBL" id="CAK5018532.1"/>
    </source>
</evidence>
<keyword evidence="2" id="KW-1185">Reference proteome</keyword>
<gene>
    <name evidence="1" type="ORF">MENTE1834_LOCUS3854</name>
</gene>
<protein>
    <submittedName>
        <fullName evidence="1">Uncharacterized protein</fullName>
    </submittedName>
</protein>
<dbReference type="Proteomes" id="UP001497535">
    <property type="component" value="Unassembled WGS sequence"/>
</dbReference>
<comment type="caution">
    <text evidence="1">The sequence shown here is derived from an EMBL/GenBank/DDBJ whole genome shotgun (WGS) entry which is preliminary data.</text>
</comment>
<reference evidence="1" key="1">
    <citation type="submission" date="2023-11" db="EMBL/GenBank/DDBJ databases">
        <authorList>
            <person name="Poullet M."/>
        </authorList>
    </citation>
    <scope>NUCLEOTIDE SEQUENCE</scope>
    <source>
        <strain evidence="1">E1834</strain>
    </source>
</reference>
<organism evidence="1 2">
    <name type="scientific">Meloidogyne enterolobii</name>
    <name type="common">Root-knot nematode worm</name>
    <name type="synonym">Meloidogyne mayaguensis</name>
    <dbReference type="NCBI Taxonomy" id="390850"/>
    <lineage>
        <taxon>Eukaryota</taxon>
        <taxon>Metazoa</taxon>
        <taxon>Ecdysozoa</taxon>
        <taxon>Nematoda</taxon>
        <taxon>Chromadorea</taxon>
        <taxon>Rhabditida</taxon>
        <taxon>Tylenchina</taxon>
        <taxon>Tylenchomorpha</taxon>
        <taxon>Tylenchoidea</taxon>
        <taxon>Meloidogynidae</taxon>
        <taxon>Meloidogyninae</taxon>
        <taxon>Meloidogyne</taxon>
    </lineage>
</organism>
<evidence type="ECO:0000313" key="2">
    <source>
        <dbReference type="Proteomes" id="UP001497535"/>
    </source>
</evidence>
<sequence>MNQKIYSSLRLKTPETKIQKILETKVSATKISVPKERHVFHYWLTKLSSYLIQNFKVKHAVFNPQIIELFFGAHKIFNIHNFHFSNDGICIPKVFVFMYGHVVIHGGFLHNEF</sequence>
<name>A0ACB0XV08_MELEN</name>
<proteinExistence type="predicted"/>
<accession>A0ACB0XV08</accession>
<dbReference type="EMBL" id="CAVMJV010000003">
    <property type="protein sequence ID" value="CAK5018532.1"/>
    <property type="molecule type" value="Genomic_DNA"/>
</dbReference>